<reference evidence="1" key="1">
    <citation type="submission" date="2018-02" db="EMBL/GenBank/DDBJ databases">
        <title>Rhizophora mucronata_Transcriptome.</title>
        <authorList>
            <person name="Meera S.P."/>
            <person name="Sreeshan A."/>
            <person name="Augustine A."/>
        </authorList>
    </citation>
    <scope>NUCLEOTIDE SEQUENCE</scope>
    <source>
        <tissue evidence="1">Leaf</tissue>
    </source>
</reference>
<evidence type="ECO:0000313" key="1">
    <source>
        <dbReference type="EMBL" id="MBW82739.1"/>
    </source>
</evidence>
<protein>
    <submittedName>
        <fullName evidence="1">Uncharacterized protein</fullName>
    </submittedName>
</protein>
<organism evidence="1">
    <name type="scientific">Rhizophora mucronata</name>
    <name type="common">Asiatic mangrove</name>
    <dbReference type="NCBI Taxonomy" id="61149"/>
    <lineage>
        <taxon>Eukaryota</taxon>
        <taxon>Viridiplantae</taxon>
        <taxon>Streptophyta</taxon>
        <taxon>Embryophyta</taxon>
        <taxon>Tracheophyta</taxon>
        <taxon>Spermatophyta</taxon>
        <taxon>Magnoliopsida</taxon>
        <taxon>eudicotyledons</taxon>
        <taxon>Gunneridae</taxon>
        <taxon>Pentapetalae</taxon>
        <taxon>rosids</taxon>
        <taxon>fabids</taxon>
        <taxon>Malpighiales</taxon>
        <taxon>Rhizophoraceae</taxon>
        <taxon>Rhizophora</taxon>
    </lineage>
</organism>
<sequence>MNTGFFRADIDSFCCFLSSPLLELPWKIVASPMKL</sequence>
<name>A0A2P2IND1_RHIMU</name>
<proteinExistence type="predicted"/>
<accession>A0A2P2IND1</accession>
<dbReference type="EMBL" id="GGEC01002256">
    <property type="protein sequence ID" value="MBW82739.1"/>
    <property type="molecule type" value="Transcribed_RNA"/>
</dbReference>
<dbReference type="AlphaFoldDB" id="A0A2P2IND1"/>